<evidence type="ECO:0000313" key="2">
    <source>
        <dbReference type="EMBL" id="KZT31766.1"/>
    </source>
</evidence>
<reference evidence="2 3" key="1">
    <citation type="journal article" date="2016" name="Mol. Biol. Evol.">
        <title>Comparative Genomics of Early-Diverging Mushroom-Forming Fungi Provides Insights into the Origins of Lignocellulose Decay Capabilities.</title>
        <authorList>
            <person name="Nagy L.G."/>
            <person name="Riley R."/>
            <person name="Tritt A."/>
            <person name="Adam C."/>
            <person name="Daum C."/>
            <person name="Floudas D."/>
            <person name="Sun H."/>
            <person name="Yadav J.S."/>
            <person name="Pangilinan J."/>
            <person name="Larsson K.H."/>
            <person name="Matsuura K."/>
            <person name="Barry K."/>
            <person name="Labutti K."/>
            <person name="Kuo R."/>
            <person name="Ohm R.A."/>
            <person name="Bhattacharya S.S."/>
            <person name="Shirouzu T."/>
            <person name="Yoshinaga Y."/>
            <person name="Martin F.M."/>
            <person name="Grigoriev I.V."/>
            <person name="Hibbett D.S."/>
        </authorList>
    </citation>
    <scope>NUCLEOTIDE SEQUENCE [LARGE SCALE GENOMIC DNA]</scope>
    <source>
        <strain evidence="2 3">HHB10207 ss-3</strain>
    </source>
</reference>
<evidence type="ECO:0000256" key="1">
    <source>
        <dbReference type="SAM" id="MobiDB-lite"/>
    </source>
</evidence>
<evidence type="ECO:0000313" key="3">
    <source>
        <dbReference type="Proteomes" id="UP000076798"/>
    </source>
</evidence>
<name>A0A165X2P8_9AGAM</name>
<dbReference type="Proteomes" id="UP000076798">
    <property type="component" value="Unassembled WGS sequence"/>
</dbReference>
<proteinExistence type="predicted"/>
<sequence>MITCASLRRATNRSTFSARSSSLRFLDRGATQDYRIPAHSILYRRSRLSVNSGRNRPATHLHFYPGILNGSQSDGGPSKHPASNCV</sequence>
<organism evidence="2 3">
    <name type="scientific">Sistotremastrum suecicum HHB10207 ss-3</name>
    <dbReference type="NCBI Taxonomy" id="1314776"/>
    <lineage>
        <taxon>Eukaryota</taxon>
        <taxon>Fungi</taxon>
        <taxon>Dikarya</taxon>
        <taxon>Basidiomycota</taxon>
        <taxon>Agaricomycotina</taxon>
        <taxon>Agaricomycetes</taxon>
        <taxon>Sistotremastrales</taxon>
        <taxon>Sistotremastraceae</taxon>
        <taxon>Sistotremastrum</taxon>
    </lineage>
</organism>
<accession>A0A165X2P8</accession>
<gene>
    <name evidence="2" type="ORF">SISSUDRAFT_664193</name>
</gene>
<keyword evidence="3" id="KW-1185">Reference proteome</keyword>
<protein>
    <submittedName>
        <fullName evidence="2">Uncharacterized protein</fullName>
    </submittedName>
</protein>
<feature type="region of interest" description="Disordered" evidence="1">
    <location>
        <begin position="64"/>
        <end position="86"/>
    </location>
</feature>
<dbReference type="AlphaFoldDB" id="A0A165X2P8"/>
<dbReference type="EMBL" id="KV428465">
    <property type="protein sequence ID" value="KZT31766.1"/>
    <property type="molecule type" value="Genomic_DNA"/>
</dbReference>